<dbReference type="PRINTS" id="PR00368">
    <property type="entry name" value="FADPNR"/>
</dbReference>
<sequence>MDETTMKNIIVVGGGYAGLHAIQSLRKHWGTKIGNRIRLILLDKQPYHFRKVVMVKAPARPVDLCVPFQSYRWNHVEFIQGELRDVLSDQQMIQYKTVEDRLETLRYDQLVIAVGSIVKKPEGDVGGFVLEGEADVQGIQEELKSVAMRAEQAAHLEEKERLLHAVVVGGGITGIEIAAELAACLRAKGLSLGLGKNRNVVSLIHAGDRLLPQAPRKITGQLERRLRKSGVSLIKNTRALHYKEGAVKLYRGQIAASLCVWALGTSPNPLVQRIGLPVHEEGRLLVDASYRVQGHKNIYAIGDCAYVTDPKTNQVDGMNCKEAMMQAKRLGKVMKIDRAGGSAPTHRDSVTHFFCIALGPHDGFLWTKRWGIDFAISGILARKVKEYAWKTASLVKR</sequence>
<evidence type="ECO:0000256" key="1">
    <source>
        <dbReference type="ARBA" id="ARBA00005272"/>
    </source>
</evidence>
<keyword evidence="5 9" id="KW-0560">Oxidoreductase</keyword>
<dbReference type="Pfam" id="PF07992">
    <property type="entry name" value="Pyr_redox_2"/>
    <property type="match status" value="1"/>
</dbReference>
<evidence type="ECO:0000313" key="9">
    <source>
        <dbReference type="EMBL" id="MFC7151754.1"/>
    </source>
</evidence>
<reference evidence="10" key="1">
    <citation type="journal article" date="2019" name="Int. J. Syst. Evol. Microbiol.">
        <title>The Global Catalogue of Microorganisms (GCM) 10K type strain sequencing project: providing services to taxonomists for standard genome sequencing and annotation.</title>
        <authorList>
            <consortium name="The Broad Institute Genomics Platform"/>
            <consortium name="The Broad Institute Genome Sequencing Center for Infectious Disease"/>
            <person name="Wu L."/>
            <person name="Ma J."/>
        </authorList>
    </citation>
    <scope>NUCLEOTIDE SEQUENCE [LARGE SCALE GENOMIC DNA]</scope>
    <source>
        <strain evidence="10">KCTC 12907</strain>
    </source>
</reference>
<dbReference type="PANTHER" id="PTHR43706">
    <property type="entry name" value="NADH DEHYDROGENASE"/>
    <property type="match status" value="1"/>
</dbReference>
<dbReference type="Gene3D" id="3.50.50.100">
    <property type="match status" value="1"/>
</dbReference>
<evidence type="ECO:0000256" key="7">
    <source>
        <dbReference type="ARBA" id="ARBA00047599"/>
    </source>
</evidence>
<dbReference type="GO" id="GO:0016491">
    <property type="term" value="F:oxidoreductase activity"/>
    <property type="evidence" value="ECO:0007669"/>
    <property type="project" value="UniProtKB-KW"/>
</dbReference>
<dbReference type="SUPFAM" id="SSF51905">
    <property type="entry name" value="FAD/NAD(P)-binding domain"/>
    <property type="match status" value="1"/>
</dbReference>
<keyword evidence="6" id="KW-0520">NAD</keyword>
<keyword evidence="3" id="KW-0285">Flavoprotein</keyword>
<evidence type="ECO:0000259" key="8">
    <source>
        <dbReference type="Pfam" id="PF07992"/>
    </source>
</evidence>
<dbReference type="Proteomes" id="UP001596378">
    <property type="component" value="Unassembled WGS sequence"/>
</dbReference>
<dbReference type="PRINTS" id="PR00411">
    <property type="entry name" value="PNDRDTASEI"/>
</dbReference>
<evidence type="ECO:0000256" key="5">
    <source>
        <dbReference type="ARBA" id="ARBA00023002"/>
    </source>
</evidence>
<evidence type="ECO:0000313" key="10">
    <source>
        <dbReference type="Proteomes" id="UP001596378"/>
    </source>
</evidence>
<comment type="caution">
    <text evidence="9">The sequence shown here is derived from an EMBL/GenBank/DDBJ whole genome shotgun (WGS) entry which is preliminary data.</text>
</comment>
<keyword evidence="4" id="KW-0274">FAD</keyword>
<accession>A0ABW2FIE5</accession>
<name>A0ABW2FIE5_9BACL</name>
<dbReference type="EMBL" id="JBHTAI010000018">
    <property type="protein sequence ID" value="MFC7151754.1"/>
    <property type="molecule type" value="Genomic_DNA"/>
</dbReference>
<evidence type="ECO:0000256" key="4">
    <source>
        <dbReference type="ARBA" id="ARBA00022827"/>
    </source>
</evidence>
<evidence type="ECO:0000256" key="6">
    <source>
        <dbReference type="ARBA" id="ARBA00023027"/>
    </source>
</evidence>
<dbReference type="RefSeq" id="WP_378052240.1">
    <property type="nucleotide sequence ID" value="NZ_JBHMDN010000048.1"/>
</dbReference>
<comment type="similarity">
    <text evidence="1">Belongs to the NADH dehydrogenase family.</text>
</comment>
<comment type="catalytic activity">
    <reaction evidence="7">
        <text>a quinone + NADH + H(+) = a quinol + NAD(+)</text>
        <dbReference type="Rhea" id="RHEA:46160"/>
        <dbReference type="ChEBI" id="CHEBI:15378"/>
        <dbReference type="ChEBI" id="CHEBI:24646"/>
        <dbReference type="ChEBI" id="CHEBI:57540"/>
        <dbReference type="ChEBI" id="CHEBI:57945"/>
        <dbReference type="ChEBI" id="CHEBI:132124"/>
        <dbReference type="EC" id="1.6.5.9"/>
    </reaction>
</comment>
<keyword evidence="10" id="KW-1185">Reference proteome</keyword>
<protein>
    <recommendedName>
        <fullName evidence="2">NADH:ubiquinone reductase (non-electrogenic)</fullName>
        <ecNumber evidence="2">1.6.5.9</ecNumber>
    </recommendedName>
</protein>
<evidence type="ECO:0000256" key="3">
    <source>
        <dbReference type="ARBA" id="ARBA00022630"/>
    </source>
</evidence>
<dbReference type="PANTHER" id="PTHR43706:SF47">
    <property type="entry name" value="EXTERNAL NADH-UBIQUINONE OXIDOREDUCTASE 1, MITOCHONDRIAL-RELATED"/>
    <property type="match status" value="1"/>
</dbReference>
<organism evidence="9 10">
    <name type="scientific">Cohnella cellulosilytica</name>
    <dbReference type="NCBI Taxonomy" id="986710"/>
    <lineage>
        <taxon>Bacteria</taxon>
        <taxon>Bacillati</taxon>
        <taxon>Bacillota</taxon>
        <taxon>Bacilli</taxon>
        <taxon>Bacillales</taxon>
        <taxon>Paenibacillaceae</taxon>
        <taxon>Cohnella</taxon>
    </lineage>
</organism>
<dbReference type="InterPro" id="IPR045024">
    <property type="entry name" value="NDH-2"/>
</dbReference>
<feature type="domain" description="FAD/NAD(P)-binding" evidence="8">
    <location>
        <begin position="8"/>
        <end position="327"/>
    </location>
</feature>
<evidence type="ECO:0000256" key="2">
    <source>
        <dbReference type="ARBA" id="ARBA00012637"/>
    </source>
</evidence>
<proteinExistence type="inferred from homology"/>
<dbReference type="InterPro" id="IPR036188">
    <property type="entry name" value="FAD/NAD-bd_sf"/>
</dbReference>
<gene>
    <name evidence="9" type="ORF">ACFQMJ_24720</name>
</gene>
<dbReference type="EC" id="1.6.5.9" evidence="2"/>
<dbReference type="InterPro" id="IPR023753">
    <property type="entry name" value="FAD/NAD-binding_dom"/>
</dbReference>